<evidence type="ECO:0000256" key="2">
    <source>
        <dbReference type="ARBA" id="ARBA00022692"/>
    </source>
</evidence>
<keyword evidence="8" id="KW-1185">Reference proteome</keyword>
<accession>A0A552WTS7</accession>
<feature type="transmembrane region" description="Helical" evidence="5">
    <location>
        <begin position="268"/>
        <end position="290"/>
    </location>
</feature>
<evidence type="ECO:0000313" key="8">
    <source>
        <dbReference type="Proteomes" id="UP000318693"/>
    </source>
</evidence>
<dbReference type="Proteomes" id="UP000318693">
    <property type="component" value="Unassembled WGS sequence"/>
</dbReference>
<dbReference type="EMBL" id="VJXR01000013">
    <property type="protein sequence ID" value="TRW46157.1"/>
    <property type="molecule type" value="Genomic_DNA"/>
</dbReference>
<dbReference type="GO" id="GO:0140359">
    <property type="term" value="F:ABC-type transporter activity"/>
    <property type="evidence" value="ECO:0007669"/>
    <property type="project" value="InterPro"/>
</dbReference>
<dbReference type="Pfam" id="PF12698">
    <property type="entry name" value="ABC2_membrane_3"/>
    <property type="match status" value="1"/>
</dbReference>
<name>A0A552WTS7_9MICO</name>
<feature type="domain" description="ABC-2 type transporter transmembrane" evidence="6">
    <location>
        <begin position="13"/>
        <end position="373"/>
    </location>
</feature>
<comment type="caution">
    <text evidence="7">The sequence shown here is derived from an EMBL/GenBank/DDBJ whole genome shotgun (WGS) entry which is preliminary data.</text>
</comment>
<sequence length="383" mass="38911">MTAADLRLRVRDKSVFIFAIVVPLGLMFVLNLTFGSTQNLELEPVTVAAHAEPDDQLGQVLLGVLDQLEVLDVTIEEVPAADVHDLVDRGDAQLGVVVPAGFSDSFTTGAGGAVVDITEGEGSGIEIDILYAVLQGTIDQFTAGAQAAAAGAQLGLAPDQLGQIAQQAAGPGTTLTMTQGEASSEQLSVGGALVAGQAGLFLLFTVGFGVLSLVAEREFGTLARLRSMPMRAGTIVAAKGLVSFILGIVATSVLLTVGSLFFDVDFGSPLAVAVLVVSVVVAGTSLMFIVARLAKTAEQANILQSIIAFVLGMAGGAFFPIAATGTVGHVLDLNPVAAFTRGLGITTGGGGVADLGVPVVTMLGFAVVCLAVSRLVPDRGRNL</sequence>
<keyword evidence="4 5" id="KW-0472">Membrane</keyword>
<dbReference type="AlphaFoldDB" id="A0A552WTS7"/>
<dbReference type="InterPro" id="IPR052902">
    <property type="entry name" value="ABC-2_transporter"/>
</dbReference>
<comment type="subcellular location">
    <subcellularLocation>
        <location evidence="1">Membrane</location>
        <topology evidence="1">Multi-pass membrane protein</topology>
    </subcellularLocation>
</comment>
<dbReference type="InterPro" id="IPR013525">
    <property type="entry name" value="ABC2_TM"/>
</dbReference>
<protein>
    <submittedName>
        <fullName evidence="7">ABC transporter permease</fullName>
    </submittedName>
</protein>
<evidence type="ECO:0000256" key="3">
    <source>
        <dbReference type="ARBA" id="ARBA00022989"/>
    </source>
</evidence>
<evidence type="ECO:0000313" key="7">
    <source>
        <dbReference type="EMBL" id="TRW46157.1"/>
    </source>
</evidence>
<feature type="transmembrane region" description="Helical" evidence="5">
    <location>
        <begin position="194"/>
        <end position="215"/>
    </location>
</feature>
<keyword evidence="3 5" id="KW-1133">Transmembrane helix</keyword>
<keyword evidence="2 5" id="KW-0812">Transmembrane</keyword>
<proteinExistence type="predicted"/>
<dbReference type="GO" id="GO:0016020">
    <property type="term" value="C:membrane"/>
    <property type="evidence" value="ECO:0007669"/>
    <property type="project" value="UniProtKB-SubCell"/>
</dbReference>
<dbReference type="PANTHER" id="PTHR43027">
    <property type="entry name" value="DOXORUBICIN RESISTANCE ABC TRANSPORTER PERMEASE PROTEIN DRRC-RELATED"/>
    <property type="match status" value="1"/>
</dbReference>
<feature type="transmembrane region" description="Helical" evidence="5">
    <location>
        <begin position="302"/>
        <end position="323"/>
    </location>
</feature>
<feature type="transmembrane region" description="Helical" evidence="5">
    <location>
        <begin position="355"/>
        <end position="376"/>
    </location>
</feature>
<dbReference type="PANTHER" id="PTHR43027:SF2">
    <property type="entry name" value="TRANSPORT PERMEASE PROTEIN"/>
    <property type="match status" value="1"/>
</dbReference>
<gene>
    <name evidence="7" type="ORF">FJ693_06835</name>
</gene>
<evidence type="ECO:0000256" key="5">
    <source>
        <dbReference type="SAM" id="Phobius"/>
    </source>
</evidence>
<feature type="transmembrane region" description="Helical" evidence="5">
    <location>
        <begin position="15"/>
        <end position="34"/>
    </location>
</feature>
<evidence type="ECO:0000256" key="4">
    <source>
        <dbReference type="ARBA" id="ARBA00023136"/>
    </source>
</evidence>
<reference evidence="7 8" key="1">
    <citation type="submission" date="2019-07" db="EMBL/GenBank/DDBJ databases">
        <title>Georgenia wutianyii sp. nov. and Georgenia *** sp. nov. isolated from plateau pika (Ochotona curzoniae) in the Qinghai-Tibet plateau of China.</title>
        <authorList>
            <person name="Tian Z."/>
        </authorList>
    </citation>
    <scope>NUCLEOTIDE SEQUENCE [LARGE SCALE GENOMIC DNA]</scope>
    <source>
        <strain evidence="7 8">Z446</strain>
    </source>
</reference>
<evidence type="ECO:0000256" key="1">
    <source>
        <dbReference type="ARBA" id="ARBA00004141"/>
    </source>
</evidence>
<organism evidence="7 8">
    <name type="scientific">Georgenia yuyongxinii</name>
    <dbReference type="NCBI Taxonomy" id="2589797"/>
    <lineage>
        <taxon>Bacteria</taxon>
        <taxon>Bacillati</taxon>
        <taxon>Actinomycetota</taxon>
        <taxon>Actinomycetes</taxon>
        <taxon>Micrococcales</taxon>
        <taxon>Bogoriellaceae</taxon>
        <taxon>Georgenia</taxon>
    </lineage>
</organism>
<feature type="transmembrane region" description="Helical" evidence="5">
    <location>
        <begin position="236"/>
        <end position="262"/>
    </location>
</feature>
<evidence type="ECO:0000259" key="6">
    <source>
        <dbReference type="Pfam" id="PF12698"/>
    </source>
</evidence>